<accession>A0ABW1YPI7</accession>
<dbReference type="PROSITE" id="PS50404">
    <property type="entry name" value="GST_NTER"/>
    <property type="match status" value="1"/>
</dbReference>
<evidence type="ECO:0000259" key="2">
    <source>
        <dbReference type="PROSITE" id="PS50405"/>
    </source>
</evidence>
<dbReference type="EMBL" id="JBHSVR010000001">
    <property type="protein sequence ID" value="MFC6633355.1"/>
    <property type="molecule type" value="Genomic_DNA"/>
</dbReference>
<dbReference type="InterPro" id="IPR010987">
    <property type="entry name" value="Glutathione-S-Trfase_C-like"/>
</dbReference>
<feature type="domain" description="GST C-terminal" evidence="2">
    <location>
        <begin position="84"/>
        <end position="224"/>
    </location>
</feature>
<evidence type="ECO:0000259" key="1">
    <source>
        <dbReference type="PROSITE" id="PS50404"/>
    </source>
</evidence>
<dbReference type="InterPro" id="IPR036282">
    <property type="entry name" value="Glutathione-S-Trfase_C_sf"/>
</dbReference>
<organism evidence="3 4">
    <name type="scientific">Microbulbifer taiwanensis</name>
    <dbReference type="NCBI Taxonomy" id="986746"/>
    <lineage>
        <taxon>Bacteria</taxon>
        <taxon>Pseudomonadati</taxon>
        <taxon>Pseudomonadota</taxon>
        <taxon>Gammaproteobacteria</taxon>
        <taxon>Cellvibrionales</taxon>
        <taxon>Microbulbiferaceae</taxon>
        <taxon>Microbulbifer</taxon>
    </lineage>
</organism>
<dbReference type="Gene3D" id="1.20.1050.10">
    <property type="match status" value="1"/>
</dbReference>
<evidence type="ECO:0000313" key="4">
    <source>
        <dbReference type="Proteomes" id="UP001596425"/>
    </source>
</evidence>
<dbReference type="Proteomes" id="UP001596425">
    <property type="component" value="Unassembled WGS sequence"/>
</dbReference>
<gene>
    <name evidence="3" type="ORF">ACFQBM_08695</name>
</gene>
<dbReference type="SUPFAM" id="SSF52833">
    <property type="entry name" value="Thioredoxin-like"/>
    <property type="match status" value="1"/>
</dbReference>
<dbReference type="PANTHER" id="PTHR11571:SF263">
    <property type="entry name" value="GLUTATHIONE S-TRANSFERASE"/>
    <property type="match status" value="1"/>
</dbReference>
<dbReference type="InterPro" id="IPR054761">
    <property type="entry name" value="GST_C_proteobact"/>
</dbReference>
<dbReference type="PROSITE" id="PS50405">
    <property type="entry name" value="GST_CTER"/>
    <property type="match status" value="1"/>
</dbReference>
<protein>
    <submittedName>
        <fullName evidence="3">Glutathione S-transferase family protein</fullName>
    </submittedName>
</protein>
<dbReference type="InterPro" id="IPR036249">
    <property type="entry name" value="Thioredoxin-like_sf"/>
</dbReference>
<proteinExistence type="predicted"/>
<reference evidence="4" key="1">
    <citation type="journal article" date="2019" name="Int. J. Syst. Evol. Microbiol.">
        <title>The Global Catalogue of Microorganisms (GCM) 10K type strain sequencing project: providing services to taxonomists for standard genome sequencing and annotation.</title>
        <authorList>
            <consortium name="The Broad Institute Genomics Platform"/>
            <consortium name="The Broad Institute Genome Sequencing Center for Infectious Disease"/>
            <person name="Wu L."/>
            <person name="Ma J."/>
        </authorList>
    </citation>
    <scope>NUCLEOTIDE SEQUENCE [LARGE SCALE GENOMIC DNA]</scope>
    <source>
        <strain evidence="4">CGMCC 1.13718</strain>
    </source>
</reference>
<keyword evidence="4" id="KW-1185">Reference proteome</keyword>
<dbReference type="Gene3D" id="3.40.30.10">
    <property type="entry name" value="Glutaredoxin"/>
    <property type="match status" value="1"/>
</dbReference>
<dbReference type="RefSeq" id="WP_193189168.1">
    <property type="nucleotide sequence ID" value="NZ_JACZFR010000001.1"/>
</dbReference>
<dbReference type="InterPro" id="IPR050213">
    <property type="entry name" value="GST_superfamily"/>
</dbReference>
<dbReference type="InterPro" id="IPR004045">
    <property type="entry name" value="Glutathione_S-Trfase_N"/>
</dbReference>
<evidence type="ECO:0000313" key="3">
    <source>
        <dbReference type="EMBL" id="MFC6633355.1"/>
    </source>
</evidence>
<dbReference type="Pfam" id="PF22119">
    <property type="entry name" value="GST_C_8"/>
    <property type="match status" value="1"/>
</dbReference>
<sequence>MLEYKLYYWDLPFRGNFIQLFLEEVGAGYKRCDATDIYPGRSLSIRNPGMAPPYLYECKSKTYFAQMPAILMHLGREYDYLPKRAEPHTLALKVILDCNDVLMEITNYNGMVMWEKSNWEEFRYSRLPDWMAIFEKTGLEHGLNGDRGFLLGSTISVADIATAALFGTMIHAFPALESDLQENAPCIASLCRRVEARPAIQRFLAEQRAALGNGYCGGQIEASLRKMLG</sequence>
<feature type="domain" description="GST N-terminal" evidence="1">
    <location>
        <begin position="2"/>
        <end position="82"/>
    </location>
</feature>
<dbReference type="PANTHER" id="PTHR11571">
    <property type="entry name" value="GLUTATHIONE S-TRANSFERASE"/>
    <property type="match status" value="1"/>
</dbReference>
<name>A0ABW1YPI7_9GAMM</name>
<dbReference type="SUPFAM" id="SSF47616">
    <property type="entry name" value="GST C-terminal domain-like"/>
    <property type="match status" value="1"/>
</dbReference>
<comment type="caution">
    <text evidence="3">The sequence shown here is derived from an EMBL/GenBank/DDBJ whole genome shotgun (WGS) entry which is preliminary data.</text>
</comment>